<evidence type="ECO:0000256" key="1">
    <source>
        <dbReference type="SAM" id="MobiDB-lite"/>
    </source>
</evidence>
<dbReference type="InterPro" id="IPR008258">
    <property type="entry name" value="Transglycosylase_SLT_dom_1"/>
</dbReference>
<evidence type="ECO:0000313" key="4">
    <source>
        <dbReference type="Proteomes" id="UP000254799"/>
    </source>
</evidence>
<dbReference type="CDD" id="cd00118">
    <property type="entry name" value="LysM"/>
    <property type="match status" value="1"/>
</dbReference>
<dbReference type="PROSITE" id="PS51782">
    <property type="entry name" value="LYSM"/>
    <property type="match status" value="1"/>
</dbReference>
<dbReference type="InterPro" id="IPR018392">
    <property type="entry name" value="LysM"/>
</dbReference>
<dbReference type="SUPFAM" id="SSF53955">
    <property type="entry name" value="Lysozyme-like"/>
    <property type="match status" value="1"/>
</dbReference>
<proteinExistence type="predicted"/>
<accession>A0A377WNZ9</accession>
<dbReference type="Pfam" id="PF01464">
    <property type="entry name" value="SLT"/>
    <property type="match status" value="1"/>
</dbReference>
<feature type="domain" description="LysM" evidence="2">
    <location>
        <begin position="2"/>
        <end position="49"/>
    </location>
</feature>
<dbReference type="SMART" id="SM00257">
    <property type="entry name" value="LysM"/>
    <property type="match status" value="1"/>
</dbReference>
<dbReference type="Gene3D" id="3.10.350.10">
    <property type="entry name" value="LysM domain"/>
    <property type="match status" value="1"/>
</dbReference>
<evidence type="ECO:0000313" key="3">
    <source>
        <dbReference type="EMBL" id="STT55061.1"/>
    </source>
</evidence>
<sequence>MEQYTVQKGDSLWKISRKFGIDVNELANINGLLTKAEQHIIQPGQVLSLPSKDKVYDTQLTLRICDLVWRPLGNAKLRLTFDGKTYDYVTDSTGVVAGLLIEDSTKGIKVELQHLNKKEYILIADHKKLPLGTLSLRISSREMIIKGSTRVKQGTQQSSKQQEKEKAKQINDSSASGPSESRTAESPTPSVNQTTRTEGGAPTSVSNIGNVSEGLRLPPEAEQYRDYIIETAKKYGFQPEGLSALIYAESRWKANATNPTGSGAVGLGQFKPDTWLSLCAESESKYISL</sequence>
<dbReference type="InterPro" id="IPR023346">
    <property type="entry name" value="Lysozyme-like_dom_sf"/>
</dbReference>
<dbReference type="PANTHER" id="PTHR33734:SF22">
    <property type="entry name" value="MEMBRANE-BOUND LYTIC MUREIN TRANSGLYCOSYLASE D"/>
    <property type="match status" value="1"/>
</dbReference>
<dbReference type="SUPFAM" id="SSF54106">
    <property type="entry name" value="LysM domain"/>
    <property type="match status" value="1"/>
</dbReference>
<evidence type="ECO:0000259" key="2">
    <source>
        <dbReference type="PROSITE" id="PS51782"/>
    </source>
</evidence>
<organism evidence="3 4">
    <name type="scientific">Klebsiella pneumoniae</name>
    <dbReference type="NCBI Taxonomy" id="573"/>
    <lineage>
        <taxon>Bacteria</taxon>
        <taxon>Pseudomonadati</taxon>
        <taxon>Pseudomonadota</taxon>
        <taxon>Gammaproteobacteria</taxon>
        <taxon>Enterobacterales</taxon>
        <taxon>Enterobacteriaceae</taxon>
        <taxon>Klebsiella/Raoultella group</taxon>
        <taxon>Klebsiella</taxon>
        <taxon>Klebsiella pneumoniae complex</taxon>
    </lineage>
</organism>
<gene>
    <name evidence="3" type="primary">safA</name>
    <name evidence="3" type="ORF">NCTC8849_03660</name>
</gene>
<dbReference type="EMBL" id="UGLC01000002">
    <property type="protein sequence ID" value="STT55061.1"/>
    <property type="molecule type" value="Genomic_DNA"/>
</dbReference>
<dbReference type="Proteomes" id="UP000254799">
    <property type="component" value="Unassembled WGS sequence"/>
</dbReference>
<dbReference type="InterPro" id="IPR036779">
    <property type="entry name" value="LysM_dom_sf"/>
</dbReference>
<dbReference type="PANTHER" id="PTHR33734">
    <property type="entry name" value="LYSM DOMAIN-CONTAINING GPI-ANCHORED PROTEIN 2"/>
    <property type="match status" value="1"/>
</dbReference>
<dbReference type="Gene3D" id="1.10.530.10">
    <property type="match status" value="1"/>
</dbReference>
<name>A0A377WNZ9_KLEPN</name>
<feature type="compositionally biased region" description="Polar residues" evidence="1">
    <location>
        <begin position="170"/>
        <end position="210"/>
    </location>
</feature>
<dbReference type="Pfam" id="PF01476">
    <property type="entry name" value="LysM"/>
    <property type="match status" value="1"/>
</dbReference>
<protein>
    <submittedName>
        <fullName evidence="3">LysM domain-containing protein</fullName>
    </submittedName>
</protein>
<dbReference type="AlphaFoldDB" id="A0A377WNZ9"/>
<reference evidence="3 4" key="1">
    <citation type="submission" date="2018-06" db="EMBL/GenBank/DDBJ databases">
        <authorList>
            <consortium name="Pathogen Informatics"/>
            <person name="Doyle S."/>
        </authorList>
    </citation>
    <scope>NUCLEOTIDE SEQUENCE [LARGE SCALE GENOMIC DNA]</scope>
    <source>
        <strain evidence="3 4">NCTC8849</strain>
    </source>
</reference>
<feature type="region of interest" description="Disordered" evidence="1">
    <location>
        <begin position="148"/>
        <end position="216"/>
    </location>
</feature>